<sequence length="129" mass="14472">MFKVYNKLLYYVPGKRYLACIAITVTVISTFLTVGAYYYLNEFLKQLIVIGDIGQAKYYAFVIVGLLIVGSVLYIGAVLVTHALGFRLETNLRKRGIDGLTSASFRFFDLNSSGKTRRIIDDNAAQTHM</sequence>
<comment type="subcellular location">
    <subcellularLocation>
        <location evidence="1">Cell membrane</location>
        <topology evidence="1">Multi-pass membrane protein</topology>
    </subcellularLocation>
</comment>
<reference evidence="7" key="1">
    <citation type="submission" date="2018-12" db="EMBL/GenBank/DDBJ databases">
        <authorList>
            <person name="Ashton P.M."/>
            <person name="Dallman T."/>
            <person name="Nair S."/>
            <person name="De Pinna E."/>
            <person name="Peters T."/>
            <person name="Grant K."/>
        </authorList>
    </citation>
    <scope>NUCLEOTIDE SEQUENCE</scope>
    <source>
        <strain evidence="7">650060</strain>
    </source>
</reference>
<keyword evidence="2 5" id="KW-0812">Transmembrane</keyword>
<keyword evidence="7" id="KW-0067">ATP-binding</keyword>
<gene>
    <name evidence="7" type="ORF">EKG95_28130</name>
</gene>
<evidence type="ECO:0000256" key="1">
    <source>
        <dbReference type="ARBA" id="ARBA00004651"/>
    </source>
</evidence>
<feature type="domain" description="ABC transmembrane type-1" evidence="6">
    <location>
        <begin position="21"/>
        <end position="129"/>
    </location>
</feature>
<feature type="transmembrane region" description="Helical" evidence="5">
    <location>
        <begin position="17"/>
        <end position="39"/>
    </location>
</feature>
<name>A0A5X6ESH4_SALET</name>
<dbReference type="GO" id="GO:0005524">
    <property type="term" value="F:ATP binding"/>
    <property type="evidence" value="ECO:0007669"/>
    <property type="project" value="UniProtKB-KW"/>
</dbReference>
<dbReference type="GO" id="GO:0140359">
    <property type="term" value="F:ABC-type transporter activity"/>
    <property type="evidence" value="ECO:0007669"/>
    <property type="project" value="InterPro"/>
</dbReference>
<evidence type="ECO:0000259" key="6">
    <source>
        <dbReference type="PROSITE" id="PS50929"/>
    </source>
</evidence>
<dbReference type="EMBL" id="AAHUDZ010000124">
    <property type="protein sequence ID" value="ECA3795576.1"/>
    <property type="molecule type" value="Genomic_DNA"/>
</dbReference>
<proteinExistence type="predicted"/>
<evidence type="ECO:0000256" key="4">
    <source>
        <dbReference type="ARBA" id="ARBA00023136"/>
    </source>
</evidence>
<keyword evidence="4 5" id="KW-0472">Membrane</keyword>
<dbReference type="PROSITE" id="PS50929">
    <property type="entry name" value="ABC_TM1F"/>
    <property type="match status" value="1"/>
</dbReference>
<keyword evidence="3 5" id="KW-1133">Transmembrane helix</keyword>
<dbReference type="Pfam" id="PF00664">
    <property type="entry name" value="ABC_membrane"/>
    <property type="match status" value="1"/>
</dbReference>
<evidence type="ECO:0000256" key="2">
    <source>
        <dbReference type="ARBA" id="ARBA00022692"/>
    </source>
</evidence>
<dbReference type="AlphaFoldDB" id="A0A5X6ESH4"/>
<evidence type="ECO:0000256" key="5">
    <source>
        <dbReference type="SAM" id="Phobius"/>
    </source>
</evidence>
<protein>
    <submittedName>
        <fullName evidence="7">ABC transporter ATP-binding protein</fullName>
    </submittedName>
</protein>
<organism evidence="7">
    <name type="scientific">Salmonella enterica subsp. enterica serovar Aqua</name>
    <dbReference type="NCBI Taxonomy" id="1302615"/>
    <lineage>
        <taxon>Bacteria</taxon>
        <taxon>Pseudomonadati</taxon>
        <taxon>Pseudomonadota</taxon>
        <taxon>Gammaproteobacteria</taxon>
        <taxon>Enterobacterales</taxon>
        <taxon>Enterobacteriaceae</taxon>
        <taxon>Salmonella</taxon>
    </lineage>
</organism>
<evidence type="ECO:0000313" key="7">
    <source>
        <dbReference type="EMBL" id="ECA3795576.1"/>
    </source>
</evidence>
<keyword evidence="7" id="KW-0547">Nucleotide-binding</keyword>
<dbReference type="GO" id="GO:0005886">
    <property type="term" value="C:plasma membrane"/>
    <property type="evidence" value="ECO:0007669"/>
    <property type="project" value="UniProtKB-SubCell"/>
</dbReference>
<accession>A0A5X6ESH4</accession>
<dbReference type="InterPro" id="IPR036640">
    <property type="entry name" value="ABC1_TM_sf"/>
</dbReference>
<evidence type="ECO:0000256" key="3">
    <source>
        <dbReference type="ARBA" id="ARBA00022989"/>
    </source>
</evidence>
<dbReference type="InterPro" id="IPR011527">
    <property type="entry name" value="ABC1_TM_dom"/>
</dbReference>
<feature type="non-terminal residue" evidence="7">
    <location>
        <position position="129"/>
    </location>
</feature>
<comment type="caution">
    <text evidence="7">The sequence shown here is derived from an EMBL/GenBank/DDBJ whole genome shotgun (WGS) entry which is preliminary data.</text>
</comment>
<feature type="transmembrane region" description="Helical" evidence="5">
    <location>
        <begin position="59"/>
        <end position="85"/>
    </location>
</feature>
<dbReference type="Gene3D" id="1.20.1560.10">
    <property type="entry name" value="ABC transporter type 1, transmembrane domain"/>
    <property type="match status" value="1"/>
</dbReference>
<dbReference type="SUPFAM" id="SSF90123">
    <property type="entry name" value="ABC transporter transmembrane region"/>
    <property type="match status" value="1"/>
</dbReference>